<dbReference type="GO" id="GO:0005524">
    <property type="term" value="F:ATP binding"/>
    <property type="evidence" value="ECO:0007669"/>
    <property type="project" value="UniProtKB-KW"/>
</dbReference>
<dbReference type="InterPro" id="IPR036640">
    <property type="entry name" value="ABC1_TM_sf"/>
</dbReference>
<dbReference type="GO" id="GO:0042626">
    <property type="term" value="F:ATPase-coupled transmembrane transporter activity"/>
    <property type="evidence" value="ECO:0007669"/>
    <property type="project" value="TreeGrafter"/>
</dbReference>
<evidence type="ECO:0000256" key="3">
    <source>
        <dbReference type="ARBA" id="ARBA00022741"/>
    </source>
</evidence>
<sequence length="962" mass="105593">MLTLEDVIMRIRPGDYEDNRLSSVLSTGAMSLAKFAKEAGIYLAIASTASIKEHKILKLDIVRFVSLVRIAIDSCVELVKVAGAVLELRQLEFALATKLTATQSIITQSTFGPYQRCPSICIECAVFKRIGQTAVALQVDRLNACSGQILAVTGPVGSGKTTFLMAMLSELELAAGTSCINGSIVYAGQSPWVMNATVKENILFGKPFDEKRYNRAVHACCLESDISRMTQGDQTNISDQGSNLSGGQRARIALARAVYAQAQIYILDDLLAALDANVRSAVWNRVLSPNGILRESIRIIVTDSAEYISYCDAVATMDSGIARVRFKKAKQQPKNKRKITTREHRGFTYIGGTTKVPGMASKNEDNSAELAVPQSSKITSTEWKAVAFFIHICGISTLTFAVLNGVVTYAIYALLQQRRAKSLSAESGADKMQALNSYAISSAVYTTADVLMSWVQLGIQEWIYVSLPRSRLHHALLNGIAHAKMSEIWQISESRLISIVKSAEHATSIGPHGFLADSAYYMTSIIHSIYNTATMISPVALGILVLGGVTIAYQHRQKTNVLARIQAYRMDINDTQDKIIRNLFSGSLTVRAFGVYGYFDDRILELCNLENAMEQIADAIFQTRTLCQAAIEMSVTFVLIGLMLLEASLKAMNITPAEIQNYHQTLSNSLPLIRYFLDFEHTSYNHMTAMRHFSETANLKPEETLLTMSCEQSVQKWLQHGRIEFKDCSMRYKSGDNMALNRVSFDVEPGSHIGIVGRTGAGKSSILQTLMRITDLESGLILIDGVDIAQLPLRNLRRSIGVVPQSSALFEGTLHDNIDPFKQSSATDIEDVIETTRIKDVLGGLDSWVDNCGKNLSSGQQQLIGICRALLQNCKIFVLDEATANVDAATTKRIMSILRTKFKGCTVLIIAHRLETIESCDKILVMSDGQVVEFDTPAALKARGSQFAKLLKAGTEGASTKH</sequence>
<evidence type="ECO:0000256" key="6">
    <source>
        <dbReference type="ARBA" id="ARBA00023136"/>
    </source>
</evidence>
<evidence type="ECO:0000256" key="7">
    <source>
        <dbReference type="SAM" id="Phobius"/>
    </source>
</evidence>
<dbReference type="EMBL" id="JANBTW010000098">
    <property type="protein sequence ID" value="KAJ2671614.1"/>
    <property type="molecule type" value="Genomic_DNA"/>
</dbReference>
<evidence type="ECO:0000313" key="9">
    <source>
        <dbReference type="EMBL" id="KAJ2671614.1"/>
    </source>
</evidence>
<evidence type="ECO:0000256" key="1">
    <source>
        <dbReference type="ARBA" id="ARBA00022448"/>
    </source>
</evidence>
<evidence type="ECO:0000313" key="10">
    <source>
        <dbReference type="Proteomes" id="UP001151518"/>
    </source>
</evidence>
<dbReference type="OrthoDB" id="6500128at2759"/>
<dbReference type="InterPro" id="IPR003593">
    <property type="entry name" value="AAA+_ATPase"/>
</dbReference>
<keyword evidence="4" id="KW-0067">ATP-binding</keyword>
<feature type="transmembrane region" description="Helical" evidence="7">
    <location>
        <begin position="388"/>
        <end position="415"/>
    </location>
</feature>
<dbReference type="GO" id="GO:0016887">
    <property type="term" value="F:ATP hydrolysis activity"/>
    <property type="evidence" value="ECO:0007669"/>
    <property type="project" value="InterPro"/>
</dbReference>
<dbReference type="InterPro" id="IPR050173">
    <property type="entry name" value="ABC_transporter_C-like"/>
</dbReference>
<dbReference type="Proteomes" id="UP001151518">
    <property type="component" value="Unassembled WGS sequence"/>
</dbReference>
<dbReference type="Gene3D" id="3.40.50.300">
    <property type="entry name" value="P-loop containing nucleotide triphosphate hydrolases"/>
    <property type="match status" value="2"/>
</dbReference>
<dbReference type="PROSITE" id="PS00211">
    <property type="entry name" value="ABC_TRANSPORTER_1"/>
    <property type="match status" value="2"/>
</dbReference>
<reference evidence="9" key="1">
    <citation type="submission" date="2022-07" db="EMBL/GenBank/DDBJ databases">
        <title>Phylogenomic reconstructions and comparative analyses of Kickxellomycotina fungi.</title>
        <authorList>
            <person name="Reynolds N.K."/>
            <person name="Stajich J.E."/>
            <person name="Barry K."/>
            <person name="Grigoriev I.V."/>
            <person name="Crous P."/>
            <person name="Smith M.E."/>
        </authorList>
    </citation>
    <scope>NUCLEOTIDE SEQUENCE</scope>
    <source>
        <strain evidence="9">NRRL 3115</strain>
    </source>
</reference>
<dbReference type="Pfam" id="PF00005">
    <property type="entry name" value="ABC_tran"/>
    <property type="match status" value="2"/>
</dbReference>
<dbReference type="PANTHER" id="PTHR24223">
    <property type="entry name" value="ATP-BINDING CASSETTE SUB-FAMILY C"/>
    <property type="match status" value="1"/>
</dbReference>
<feature type="domain" description="ABC transporter" evidence="8">
    <location>
        <begin position="723"/>
        <end position="953"/>
    </location>
</feature>
<gene>
    <name evidence="9" type="ORF">GGI25_005431</name>
</gene>
<dbReference type="Gene3D" id="1.20.1560.10">
    <property type="entry name" value="ABC transporter type 1, transmembrane domain"/>
    <property type="match status" value="1"/>
</dbReference>
<dbReference type="SUPFAM" id="SSF52540">
    <property type="entry name" value="P-loop containing nucleoside triphosphate hydrolases"/>
    <property type="match status" value="2"/>
</dbReference>
<dbReference type="AlphaFoldDB" id="A0A9W8G2M9"/>
<comment type="caution">
    <text evidence="9">The sequence shown here is derived from an EMBL/GenBank/DDBJ whole genome shotgun (WGS) entry which is preliminary data.</text>
</comment>
<dbReference type="SMART" id="SM00382">
    <property type="entry name" value="AAA"/>
    <property type="match status" value="2"/>
</dbReference>
<feature type="transmembrane region" description="Helical" evidence="7">
    <location>
        <begin position="529"/>
        <end position="553"/>
    </location>
</feature>
<keyword evidence="5 7" id="KW-1133">Transmembrane helix</keyword>
<dbReference type="PROSITE" id="PS50893">
    <property type="entry name" value="ABC_TRANSPORTER_2"/>
    <property type="match status" value="2"/>
</dbReference>
<keyword evidence="2 7" id="KW-0812">Transmembrane</keyword>
<evidence type="ECO:0000256" key="4">
    <source>
        <dbReference type="ARBA" id="ARBA00022840"/>
    </source>
</evidence>
<evidence type="ECO:0000259" key="8">
    <source>
        <dbReference type="PROSITE" id="PS50893"/>
    </source>
</evidence>
<dbReference type="PANTHER" id="PTHR24223:SF399">
    <property type="entry name" value="ABC TRANSPORTER ATNG"/>
    <property type="match status" value="1"/>
</dbReference>
<dbReference type="InterPro" id="IPR027417">
    <property type="entry name" value="P-loop_NTPase"/>
</dbReference>
<protein>
    <recommendedName>
        <fullName evidence="8">ABC transporter domain-containing protein</fullName>
    </recommendedName>
</protein>
<proteinExistence type="predicted"/>
<dbReference type="InterPro" id="IPR003439">
    <property type="entry name" value="ABC_transporter-like_ATP-bd"/>
</dbReference>
<keyword evidence="6 7" id="KW-0472">Membrane</keyword>
<organism evidence="9 10">
    <name type="scientific">Coemansia spiralis</name>
    <dbReference type="NCBI Taxonomy" id="417178"/>
    <lineage>
        <taxon>Eukaryota</taxon>
        <taxon>Fungi</taxon>
        <taxon>Fungi incertae sedis</taxon>
        <taxon>Zoopagomycota</taxon>
        <taxon>Kickxellomycotina</taxon>
        <taxon>Kickxellomycetes</taxon>
        <taxon>Kickxellales</taxon>
        <taxon>Kickxellaceae</taxon>
        <taxon>Coemansia</taxon>
    </lineage>
</organism>
<dbReference type="SUPFAM" id="SSF90123">
    <property type="entry name" value="ABC transporter transmembrane region"/>
    <property type="match status" value="1"/>
</dbReference>
<evidence type="ECO:0000256" key="5">
    <source>
        <dbReference type="ARBA" id="ARBA00022989"/>
    </source>
</evidence>
<dbReference type="FunFam" id="3.40.50.300:FF:000630">
    <property type="entry name" value="ATP-binding cassette (ABC) transporter, putative"/>
    <property type="match status" value="1"/>
</dbReference>
<feature type="domain" description="ABC transporter" evidence="8">
    <location>
        <begin position="120"/>
        <end position="344"/>
    </location>
</feature>
<dbReference type="CDD" id="cd03244">
    <property type="entry name" value="ABCC_MRP_domain2"/>
    <property type="match status" value="1"/>
</dbReference>
<dbReference type="InterPro" id="IPR017871">
    <property type="entry name" value="ABC_transporter-like_CS"/>
</dbReference>
<keyword evidence="1" id="KW-0813">Transport</keyword>
<evidence type="ECO:0000256" key="2">
    <source>
        <dbReference type="ARBA" id="ARBA00022692"/>
    </source>
</evidence>
<dbReference type="GO" id="GO:0016020">
    <property type="term" value="C:membrane"/>
    <property type="evidence" value="ECO:0007669"/>
    <property type="project" value="InterPro"/>
</dbReference>
<keyword evidence="3" id="KW-0547">Nucleotide-binding</keyword>
<name>A0A9W8G2M9_9FUNG</name>
<accession>A0A9W8G2M9</accession>